<name>A0AAD6IJ95_PENCN</name>
<reference evidence="1" key="1">
    <citation type="journal article" date="2023" name="IMA Fungus">
        <title>Comparative genomic study of the Penicillium genus elucidates a diverse pangenome and 15 lateral gene transfer events.</title>
        <authorList>
            <person name="Petersen C."/>
            <person name="Sorensen T."/>
            <person name="Nielsen M.R."/>
            <person name="Sondergaard T.E."/>
            <person name="Sorensen J.L."/>
            <person name="Fitzpatrick D.A."/>
            <person name="Frisvad J.C."/>
            <person name="Nielsen K.L."/>
        </authorList>
    </citation>
    <scope>NUCLEOTIDE SEQUENCE</scope>
    <source>
        <strain evidence="1">IBT 15450</strain>
    </source>
</reference>
<protein>
    <submittedName>
        <fullName evidence="1">Uncharacterized protein</fullName>
    </submittedName>
</protein>
<sequence>MYPTKTWSYKVPLNAIYHVLPRRNWLSKLYTVQSAKTKIKPSLPILYSKLPLFTLHLKNNRLDDITKPSHLRYTILIKPNPISMHRRRNSHHTRDIDRDLLLIPTNNLITTQNPILTTICITITILQIRVRILMRWQRPPPPRPNSLRNPTLTVSFPIAMLSSPVIRRPRKTEPNNGRSEGAEVEIMAMFTSTCD</sequence>
<comment type="caution">
    <text evidence="1">The sequence shown here is derived from an EMBL/GenBank/DDBJ whole genome shotgun (WGS) entry which is preliminary data.</text>
</comment>
<proteinExistence type="predicted"/>
<dbReference type="EMBL" id="JAQJZL010000002">
    <property type="protein sequence ID" value="KAJ6051562.1"/>
    <property type="molecule type" value="Genomic_DNA"/>
</dbReference>
<accession>A0AAD6IJ95</accession>
<dbReference type="Proteomes" id="UP001219568">
    <property type="component" value="Unassembled WGS sequence"/>
</dbReference>
<gene>
    <name evidence="1" type="ORF">N7460_002096</name>
</gene>
<organism evidence="1 2">
    <name type="scientific">Penicillium canescens</name>
    <dbReference type="NCBI Taxonomy" id="5083"/>
    <lineage>
        <taxon>Eukaryota</taxon>
        <taxon>Fungi</taxon>
        <taxon>Dikarya</taxon>
        <taxon>Ascomycota</taxon>
        <taxon>Pezizomycotina</taxon>
        <taxon>Eurotiomycetes</taxon>
        <taxon>Eurotiomycetidae</taxon>
        <taxon>Eurotiales</taxon>
        <taxon>Aspergillaceae</taxon>
        <taxon>Penicillium</taxon>
    </lineage>
</organism>
<dbReference type="AlphaFoldDB" id="A0AAD6IJ95"/>
<reference evidence="1" key="2">
    <citation type="submission" date="2023-01" db="EMBL/GenBank/DDBJ databases">
        <authorList>
            <person name="Petersen C."/>
        </authorList>
    </citation>
    <scope>NUCLEOTIDE SEQUENCE</scope>
    <source>
        <strain evidence="1">IBT 15450</strain>
    </source>
</reference>
<evidence type="ECO:0000313" key="1">
    <source>
        <dbReference type="EMBL" id="KAJ6051562.1"/>
    </source>
</evidence>
<keyword evidence="2" id="KW-1185">Reference proteome</keyword>
<evidence type="ECO:0000313" key="2">
    <source>
        <dbReference type="Proteomes" id="UP001219568"/>
    </source>
</evidence>